<accession>A0A0F5FVA5</accession>
<dbReference type="SUPFAM" id="SSF51206">
    <property type="entry name" value="cAMP-binding domain-like"/>
    <property type="match status" value="1"/>
</dbReference>
<sequence>MREEELTHLMHLVKALNRHTAHQHILEEEAPSDRIVVLIQGSACRFRRLPNGRRQITAFLVPGDICDYRFLSSGTVGQSVAALSPVAVARIPVEAFVAASETYPVFMRAMLSASAVNDAIMREWMISLGQRNALERVAYLLCELELRMRRVGLVEDGSFSFAATQADLGDALGLSSVHVNRTLQELRRRHLVGMSKGVVTLYDVDSLGRLALFEPHSLGYDRAGRAAVPMH</sequence>
<dbReference type="InterPro" id="IPR036390">
    <property type="entry name" value="WH_DNA-bd_sf"/>
</dbReference>
<dbReference type="EMBL" id="JZEX01000059">
    <property type="protein sequence ID" value="KKB12758.1"/>
    <property type="molecule type" value="Genomic_DNA"/>
</dbReference>
<keyword evidence="1" id="KW-0805">Transcription regulation</keyword>
<dbReference type="GO" id="GO:0006355">
    <property type="term" value="P:regulation of DNA-templated transcription"/>
    <property type="evidence" value="ECO:0007669"/>
    <property type="project" value="InterPro"/>
</dbReference>
<dbReference type="CDD" id="cd00038">
    <property type="entry name" value="CAP_ED"/>
    <property type="match status" value="1"/>
</dbReference>
<dbReference type="AlphaFoldDB" id="A0A0F5FVA5"/>
<dbReference type="PROSITE" id="PS51063">
    <property type="entry name" value="HTH_CRP_2"/>
    <property type="match status" value="1"/>
</dbReference>
<evidence type="ECO:0000256" key="1">
    <source>
        <dbReference type="ARBA" id="ARBA00023015"/>
    </source>
</evidence>
<dbReference type="Pfam" id="PF13545">
    <property type="entry name" value="HTH_Crp_2"/>
    <property type="match status" value="1"/>
</dbReference>
<dbReference type="SUPFAM" id="SSF46785">
    <property type="entry name" value="Winged helix' DNA-binding domain"/>
    <property type="match status" value="1"/>
</dbReference>
<keyword evidence="3" id="KW-0804">Transcription</keyword>
<organism evidence="5 6">
    <name type="scientific">Devosia geojensis</name>
    <dbReference type="NCBI Taxonomy" id="443610"/>
    <lineage>
        <taxon>Bacteria</taxon>
        <taxon>Pseudomonadati</taxon>
        <taxon>Pseudomonadota</taxon>
        <taxon>Alphaproteobacteria</taxon>
        <taxon>Hyphomicrobiales</taxon>
        <taxon>Devosiaceae</taxon>
        <taxon>Devosia</taxon>
    </lineage>
</organism>
<dbReference type="Gene3D" id="2.60.120.10">
    <property type="entry name" value="Jelly Rolls"/>
    <property type="match status" value="1"/>
</dbReference>
<dbReference type="Pfam" id="PF00027">
    <property type="entry name" value="cNMP_binding"/>
    <property type="match status" value="1"/>
</dbReference>
<evidence type="ECO:0000256" key="2">
    <source>
        <dbReference type="ARBA" id="ARBA00023125"/>
    </source>
</evidence>
<dbReference type="InterPro" id="IPR012318">
    <property type="entry name" value="HTH_CRP"/>
</dbReference>
<comment type="caution">
    <text evidence="5">The sequence shown here is derived from an EMBL/GenBank/DDBJ whole genome shotgun (WGS) entry which is preliminary data.</text>
</comment>
<dbReference type="Gene3D" id="1.10.10.10">
    <property type="entry name" value="Winged helix-like DNA-binding domain superfamily/Winged helix DNA-binding domain"/>
    <property type="match status" value="1"/>
</dbReference>
<evidence type="ECO:0000256" key="3">
    <source>
        <dbReference type="ARBA" id="ARBA00023163"/>
    </source>
</evidence>
<dbReference type="InterPro" id="IPR000595">
    <property type="entry name" value="cNMP-bd_dom"/>
</dbReference>
<keyword evidence="2" id="KW-0238">DNA-binding</keyword>
<name>A0A0F5FVA5_9HYPH</name>
<keyword evidence="6" id="KW-1185">Reference proteome</keyword>
<evidence type="ECO:0000259" key="4">
    <source>
        <dbReference type="PROSITE" id="PS51063"/>
    </source>
</evidence>
<dbReference type="SMART" id="SM00419">
    <property type="entry name" value="HTH_CRP"/>
    <property type="match status" value="1"/>
</dbReference>
<dbReference type="InterPro" id="IPR018490">
    <property type="entry name" value="cNMP-bd_dom_sf"/>
</dbReference>
<proteinExistence type="predicted"/>
<protein>
    <recommendedName>
        <fullName evidence="4">HTH crp-type domain-containing protein</fullName>
    </recommendedName>
</protein>
<dbReference type="STRING" id="443610.VE25_05720"/>
<reference evidence="5 6" key="1">
    <citation type="submission" date="2015-03" db="EMBL/GenBank/DDBJ databases">
        <authorList>
            <person name="Hassan Y.I."/>
            <person name="Lepp D."/>
            <person name="Li X.-Z."/>
            <person name="Zhou T."/>
        </authorList>
    </citation>
    <scope>NUCLEOTIDE SEQUENCE [LARGE SCALE GENOMIC DNA]</scope>
    <source>
        <strain evidence="5 6">BD-c194</strain>
    </source>
</reference>
<dbReference type="PATRIC" id="fig|443610.3.peg.3696"/>
<dbReference type="InterPro" id="IPR014710">
    <property type="entry name" value="RmlC-like_jellyroll"/>
</dbReference>
<dbReference type="GO" id="GO:0003677">
    <property type="term" value="F:DNA binding"/>
    <property type="evidence" value="ECO:0007669"/>
    <property type="project" value="UniProtKB-KW"/>
</dbReference>
<evidence type="ECO:0000313" key="5">
    <source>
        <dbReference type="EMBL" id="KKB12758.1"/>
    </source>
</evidence>
<evidence type="ECO:0000313" key="6">
    <source>
        <dbReference type="Proteomes" id="UP000033632"/>
    </source>
</evidence>
<dbReference type="Proteomes" id="UP000033632">
    <property type="component" value="Unassembled WGS sequence"/>
</dbReference>
<feature type="domain" description="HTH crp-type" evidence="4">
    <location>
        <begin position="131"/>
        <end position="205"/>
    </location>
</feature>
<gene>
    <name evidence="5" type="ORF">VE25_05720</name>
</gene>
<dbReference type="InterPro" id="IPR036388">
    <property type="entry name" value="WH-like_DNA-bd_sf"/>
</dbReference>